<organism evidence="2 3">
    <name type="scientific">Sporothrix curviconia</name>
    <dbReference type="NCBI Taxonomy" id="1260050"/>
    <lineage>
        <taxon>Eukaryota</taxon>
        <taxon>Fungi</taxon>
        <taxon>Dikarya</taxon>
        <taxon>Ascomycota</taxon>
        <taxon>Pezizomycotina</taxon>
        <taxon>Sordariomycetes</taxon>
        <taxon>Sordariomycetidae</taxon>
        <taxon>Ophiostomatales</taxon>
        <taxon>Ophiostomataceae</taxon>
        <taxon>Sporothrix</taxon>
    </lineage>
</organism>
<accession>A0ABP0AM97</accession>
<comment type="caution">
    <text evidence="2">The sequence shown here is derived from an EMBL/GenBank/DDBJ whole genome shotgun (WGS) entry which is preliminary data.</text>
</comment>
<dbReference type="Proteomes" id="UP001642405">
    <property type="component" value="Unassembled WGS sequence"/>
</dbReference>
<evidence type="ECO:0000313" key="3">
    <source>
        <dbReference type="Proteomes" id="UP001642405"/>
    </source>
</evidence>
<keyword evidence="3" id="KW-1185">Reference proteome</keyword>
<feature type="region of interest" description="Disordered" evidence="1">
    <location>
        <begin position="380"/>
        <end position="423"/>
    </location>
</feature>
<feature type="compositionally biased region" description="Basic and acidic residues" evidence="1">
    <location>
        <begin position="14"/>
        <end position="24"/>
    </location>
</feature>
<evidence type="ECO:0000256" key="1">
    <source>
        <dbReference type="SAM" id="MobiDB-lite"/>
    </source>
</evidence>
<feature type="region of interest" description="Disordered" evidence="1">
    <location>
        <begin position="12"/>
        <end position="37"/>
    </location>
</feature>
<evidence type="ECO:0000313" key="2">
    <source>
        <dbReference type="EMBL" id="CAK7208490.1"/>
    </source>
</evidence>
<reference evidence="2 3" key="1">
    <citation type="submission" date="2024-01" db="EMBL/GenBank/DDBJ databases">
        <authorList>
            <person name="Allen C."/>
            <person name="Tagirdzhanova G."/>
        </authorList>
    </citation>
    <scope>NUCLEOTIDE SEQUENCE [LARGE SCALE GENOMIC DNA]</scope>
</reference>
<sequence length="573" mass="64321">MQPFAVAVLAEADDPTHTGRRDSGGNDGSTRNYGPPPPAYVYANKTLLYMAGRTLRILQLHGGATARCERVVNVRGLLDQAIPVSKGTRNYLFQPLHYSDGIVSCVYAHHRLGGRQETWLVLLNPETRWCTSHRLAIPHHRLFVRNSKHYLVFGTYTRRRVPEQDSEIEGLGTGTETPADASAANAFQSRQRRWVLRHYSFADNTWSAKAIFLDNAIGLSDLGSSLCFEIIDGYFYALANQQLSLRDGEYDYDDYEEANYAGNDIEELSGNPMDLNDPRHHMGMDMPRPRPTDLFAPSSYYTCVRFLLSDPSQREKPKRESLWRRRNDEGAVDDRWTTLSLEKCQATGQIIAVESRKEWLRVSGSSSSRRTYYTQPLEWASTKSSDSNTTGSSNADQTAPPEEEGPAATQLQRRPEHVHPGDDAARVMPLTLSKCGARVYSTSSQTFIDLFYQTSASWAADGQKIPQLVLRAGTRRKRPPTLLESKPLGETTTSPPECAEPEEDGRDSPLYPLREINIRYEDRDVVTWPATEDSKDGDSQAASELCEILNPPGYCGTITGTSWDDRLLIYSTF</sequence>
<protein>
    <recommendedName>
        <fullName evidence="4">F-box domain containing protein</fullName>
    </recommendedName>
</protein>
<evidence type="ECO:0008006" key="4">
    <source>
        <dbReference type="Google" id="ProtNLM"/>
    </source>
</evidence>
<feature type="region of interest" description="Disordered" evidence="1">
    <location>
        <begin position="476"/>
        <end position="510"/>
    </location>
</feature>
<feature type="compositionally biased region" description="Polar residues" evidence="1">
    <location>
        <begin position="381"/>
        <end position="397"/>
    </location>
</feature>
<dbReference type="EMBL" id="CAWUHB010000001">
    <property type="protein sequence ID" value="CAK7208490.1"/>
    <property type="molecule type" value="Genomic_DNA"/>
</dbReference>
<feature type="compositionally biased region" description="Basic and acidic residues" evidence="1">
    <location>
        <begin position="413"/>
        <end position="423"/>
    </location>
</feature>
<name>A0ABP0AM97_9PEZI</name>
<gene>
    <name evidence="2" type="ORF">SCUCBS95973_000120</name>
</gene>
<proteinExistence type="predicted"/>